<dbReference type="Proteomes" id="UP000065734">
    <property type="component" value="Chromosome I"/>
</dbReference>
<evidence type="ECO:0000259" key="5">
    <source>
        <dbReference type="Pfam" id="PF25944"/>
    </source>
</evidence>
<dbReference type="Gene3D" id="2.40.50.100">
    <property type="match status" value="1"/>
</dbReference>
<evidence type="ECO:0000256" key="1">
    <source>
        <dbReference type="ARBA" id="ARBA00004196"/>
    </source>
</evidence>
<dbReference type="EMBL" id="LN907867">
    <property type="protein sequence ID" value="CUU41387.1"/>
    <property type="molecule type" value="Genomic_DNA"/>
</dbReference>
<evidence type="ECO:0000259" key="6">
    <source>
        <dbReference type="Pfam" id="PF25989"/>
    </source>
</evidence>
<sequence>MQIRGAGARRIGIVVLALVAFGPLAGCGQGQKQQAAPPAPAVTVAPPVKKVVTETDEYVGRFVAVDSVEIRARVSGYLDAVHFKDGQLVKQGDLLFSIDRRPFVTTLEQAKANLAQAKANLAYTESDLGRAQQLVREKTITEQTFDQRTQAKKVAEANVAAQEAAVRQAELDLSFTELHAPISGRIGDRRVSPGNLVTGGTGGTTTLLGTIVSIDPIRFEFTFDEASFIRYERLAKQGASSVSSGGGDAAATVMLRLIDEKTFGHQGRMDFIDNVLDKGSGTIRGRAEFSNANGLFTPGLFARLQVPGAAPAEALLVPDTAIGSEQVRKFVYVVDADNVAKPKYVVLGQLVDGLRVIKEGLSPDDRVVVNGVARIRPMMKVTPQPQGAPPGPAAAAPAK</sequence>
<dbReference type="Pfam" id="PF25917">
    <property type="entry name" value="BSH_RND"/>
    <property type="match status" value="1"/>
</dbReference>
<dbReference type="Pfam" id="PF25876">
    <property type="entry name" value="HH_MFP_RND"/>
    <property type="match status" value="1"/>
</dbReference>
<dbReference type="SUPFAM" id="SSF111369">
    <property type="entry name" value="HlyD-like secretion proteins"/>
    <property type="match status" value="1"/>
</dbReference>
<reference evidence="9" key="3">
    <citation type="journal article" date="2016" name="Genome Announc.">
        <title>Revised genome sequence of the purple photosynthetic bacterium Blastochloris viridis.</title>
        <authorList>
            <person name="Liu L.N."/>
            <person name="Faulkner M."/>
            <person name="Liu X."/>
            <person name="Huang F."/>
            <person name="Darby A.C."/>
            <person name="Hall N."/>
        </authorList>
    </citation>
    <scope>NUCLEOTIDE SEQUENCE [LARGE SCALE GENOMIC DNA]</scope>
    <source>
        <strain evidence="9">ATCC 19567 / DSM 133 / F</strain>
    </source>
</reference>
<organism evidence="8 9">
    <name type="scientific">Blastochloris viridis</name>
    <name type="common">Rhodopseudomonas viridis</name>
    <dbReference type="NCBI Taxonomy" id="1079"/>
    <lineage>
        <taxon>Bacteria</taxon>
        <taxon>Pseudomonadati</taxon>
        <taxon>Pseudomonadota</taxon>
        <taxon>Alphaproteobacteria</taxon>
        <taxon>Hyphomicrobiales</taxon>
        <taxon>Blastochloridaceae</taxon>
        <taxon>Blastochloris</taxon>
    </lineage>
</organism>
<feature type="domain" description="Multidrug resistance protein MdtA-like barrel-sandwich hybrid" evidence="4">
    <location>
        <begin position="67"/>
        <end position="201"/>
    </location>
</feature>
<dbReference type="Gene3D" id="2.40.30.170">
    <property type="match status" value="1"/>
</dbReference>
<comment type="subcellular location">
    <subcellularLocation>
        <location evidence="1">Cell envelope</location>
    </subcellularLocation>
</comment>
<accession>A0A0H5BAB4</accession>
<feature type="domain" description="Multidrug resistance protein MdtA-like beta-barrel" evidence="5">
    <location>
        <begin position="216"/>
        <end position="306"/>
    </location>
</feature>
<dbReference type="PANTHER" id="PTHR30158">
    <property type="entry name" value="ACRA/E-RELATED COMPONENT OF DRUG EFFLUX TRANSPORTER"/>
    <property type="match status" value="1"/>
</dbReference>
<evidence type="ECO:0000259" key="3">
    <source>
        <dbReference type="Pfam" id="PF25876"/>
    </source>
</evidence>
<dbReference type="InterPro" id="IPR058624">
    <property type="entry name" value="MdtA-like_HH"/>
</dbReference>
<dbReference type="Gene3D" id="2.40.420.20">
    <property type="match status" value="1"/>
</dbReference>
<dbReference type="KEGG" id="bvr:BVIR_934"/>
<dbReference type="InterPro" id="IPR058626">
    <property type="entry name" value="MdtA-like_b-barrel"/>
</dbReference>
<dbReference type="GO" id="GO:0030313">
    <property type="term" value="C:cell envelope"/>
    <property type="evidence" value="ECO:0007669"/>
    <property type="project" value="UniProtKB-SubCell"/>
</dbReference>
<proteinExistence type="inferred from homology"/>
<evidence type="ECO:0000313" key="8">
    <source>
        <dbReference type="EMBL" id="CUU41387.1"/>
    </source>
</evidence>
<evidence type="ECO:0000259" key="4">
    <source>
        <dbReference type="Pfam" id="PF25917"/>
    </source>
</evidence>
<dbReference type="STRING" id="1079.BVIR_934"/>
<dbReference type="Gene3D" id="1.10.287.470">
    <property type="entry name" value="Helix hairpin bin"/>
    <property type="match status" value="1"/>
</dbReference>
<protein>
    <submittedName>
        <fullName evidence="8">Efflux pump periplasmic linker BepF</fullName>
    </submittedName>
    <submittedName>
        <fullName evidence="7">Probable Co/Zn/Cd efflux system membrane fusion protein</fullName>
    </submittedName>
</protein>
<feature type="domain" description="Multidrug resistance protein MdtA-like alpha-helical hairpin" evidence="3">
    <location>
        <begin position="106"/>
        <end position="176"/>
    </location>
</feature>
<dbReference type="InterPro" id="IPR006143">
    <property type="entry name" value="RND_pump_MFP"/>
</dbReference>
<dbReference type="OrthoDB" id="8435523at2"/>
<dbReference type="GO" id="GO:0022857">
    <property type="term" value="F:transmembrane transporter activity"/>
    <property type="evidence" value="ECO:0007669"/>
    <property type="project" value="InterPro"/>
</dbReference>
<dbReference type="InterPro" id="IPR058637">
    <property type="entry name" value="YknX-like_C"/>
</dbReference>
<dbReference type="AlphaFoldDB" id="A0A0H5BAB4"/>
<gene>
    <name evidence="8" type="primary">bepF_1</name>
    <name evidence="7" type="ORF">BV133_386</name>
    <name evidence="8" type="ORF">BVIRIDIS_03780</name>
</gene>
<evidence type="ECO:0000313" key="9">
    <source>
        <dbReference type="Proteomes" id="UP000065734"/>
    </source>
</evidence>
<dbReference type="Pfam" id="PF25944">
    <property type="entry name" value="Beta-barrel_RND"/>
    <property type="match status" value="1"/>
</dbReference>
<dbReference type="InterPro" id="IPR058625">
    <property type="entry name" value="MdtA-like_BSH"/>
</dbReference>
<reference evidence="7" key="1">
    <citation type="journal article" date="2015" name="Genome Announc.">
        <title>Complete Genome Sequence of the Bacteriochlorophyll b-Producing Photosynthetic Bacterium Blastochloris viridis.</title>
        <authorList>
            <person name="Tsukatani Y."/>
            <person name="Hirose Y."/>
            <person name="Harada J."/>
            <person name="Misawa N."/>
            <person name="Mori K."/>
            <person name="Inoue K."/>
            <person name="Tamiaki H."/>
        </authorList>
    </citation>
    <scope>NUCLEOTIDE SEQUENCE [LARGE SCALE GENOMIC DNA]</scope>
    <source>
        <strain evidence="7">DSM 133</strain>
    </source>
</reference>
<dbReference type="NCBIfam" id="TIGR01730">
    <property type="entry name" value="RND_mfp"/>
    <property type="match status" value="1"/>
</dbReference>
<reference evidence="8" key="2">
    <citation type="submission" date="2015-11" db="EMBL/GenBank/DDBJ databases">
        <authorList>
            <person name="Zhang Y."/>
            <person name="Guo Z."/>
        </authorList>
    </citation>
    <scope>NUCLEOTIDE SEQUENCE</scope>
    <source>
        <strain evidence="8">1</strain>
    </source>
</reference>
<dbReference type="PANTHER" id="PTHR30158:SF24">
    <property type="entry name" value="HLYD FAMILY SECRETION PROTEIN"/>
    <property type="match status" value="1"/>
</dbReference>
<evidence type="ECO:0000313" key="7">
    <source>
        <dbReference type="EMBL" id="BAR97979.1"/>
    </source>
</evidence>
<keyword evidence="9" id="KW-1185">Reference proteome</keyword>
<dbReference type="EMBL" id="AP014854">
    <property type="protein sequence ID" value="BAR97979.1"/>
    <property type="molecule type" value="Genomic_DNA"/>
</dbReference>
<dbReference type="RefSeq" id="WP_082416696.1">
    <property type="nucleotide sequence ID" value="NZ_AP014854.2"/>
</dbReference>
<comment type="similarity">
    <text evidence="2">Belongs to the membrane fusion protein (MFP) (TC 8.A.1) family.</text>
</comment>
<feature type="domain" description="YknX-like C-terminal permuted SH3-like" evidence="6">
    <location>
        <begin position="315"/>
        <end position="381"/>
    </location>
</feature>
<dbReference type="FunFam" id="2.40.420.20:FF:000001">
    <property type="entry name" value="Efflux RND transporter periplasmic adaptor subunit"/>
    <property type="match status" value="1"/>
</dbReference>
<evidence type="ECO:0000256" key="2">
    <source>
        <dbReference type="ARBA" id="ARBA00009477"/>
    </source>
</evidence>
<name>A0A0H5BAB4_BLAVI</name>
<dbReference type="Pfam" id="PF25989">
    <property type="entry name" value="YknX_C"/>
    <property type="match status" value="1"/>
</dbReference>
<dbReference type="GO" id="GO:0046677">
    <property type="term" value="P:response to antibiotic"/>
    <property type="evidence" value="ECO:0007669"/>
    <property type="project" value="TreeGrafter"/>
</dbReference>
<dbReference type="GO" id="GO:0005886">
    <property type="term" value="C:plasma membrane"/>
    <property type="evidence" value="ECO:0007669"/>
    <property type="project" value="TreeGrafter"/>
</dbReference>